<proteinExistence type="predicted"/>
<organism evidence="1 2">
    <name type="scientific">Arthrobacter nitrophenolicus</name>
    <dbReference type="NCBI Taxonomy" id="683150"/>
    <lineage>
        <taxon>Bacteria</taxon>
        <taxon>Bacillati</taxon>
        <taxon>Actinomycetota</taxon>
        <taxon>Actinomycetes</taxon>
        <taxon>Micrococcales</taxon>
        <taxon>Micrococcaceae</taxon>
        <taxon>Arthrobacter</taxon>
    </lineage>
</organism>
<reference evidence="1" key="1">
    <citation type="submission" date="2024-06" db="EMBL/GenBank/DDBJ databases">
        <title>Genomic Encyclopedia of Type Strains, Phase IV (KMG-IV): sequencing the most valuable type-strain genomes for metagenomic binning, comparative biology and taxonomic classification.</title>
        <authorList>
            <person name="Goeker M."/>
        </authorList>
    </citation>
    <scope>NUCLEOTIDE SEQUENCE</scope>
    <source>
        <strain evidence="1">SJCon</strain>
    </source>
</reference>
<sequence>MSAESDALEEQLQLLLAERDILRVIFQYALAIDTGDEDSFVDCFTPDGTWESIRRNGVKKFVSGSAELRRFAEVHTRAPESYHKHIVTNSRLTVSGDSASALSYWIRVDAFPESYDVEATLRARTPIGPNPFVLAMGTYTDSFRKCPDGRWRISSRFADRQE</sequence>
<protein>
    <submittedName>
        <fullName evidence="1">Ketosteroid isomerase-like protein</fullName>
    </submittedName>
</protein>
<comment type="caution">
    <text evidence="1">The sequence shown here is derived from an EMBL/GenBank/DDBJ whole genome shotgun (WGS) entry which is preliminary data.</text>
</comment>
<dbReference type="Proteomes" id="UP001549207">
    <property type="component" value="Unassembled WGS sequence"/>
</dbReference>
<evidence type="ECO:0000313" key="1">
    <source>
        <dbReference type="EMBL" id="MET3774356.1"/>
    </source>
</evidence>
<name>A0ACC6TKW0_9MICC</name>
<keyword evidence="2" id="KW-1185">Reference proteome</keyword>
<dbReference type="EMBL" id="JBEPNJ010000028">
    <property type="protein sequence ID" value="MET3774356.1"/>
    <property type="molecule type" value="Genomic_DNA"/>
</dbReference>
<accession>A0ACC6TKW0</accession>
<gene>
    <name evidence="1" type="ORF">ABIC98_004032</name>
</gene>
<evidence type="ECO:0000313" key="2">
    <source>
        <dbReference type="Proteomes" id="UP001549207"/>
    </source>
</evidence>